<dbReference type="AlphaFoldDB" id="A0AAE3GI38"/>
<organism evidence="1 2">
    <name type="scientific">Goodfellowiella coeruleoviolacea</name>
    <dbReference type="NCBI Taxonomy" id="334858"/>
    <lineage>
        <taxon>Bacteria</taxon>
        <taxon>Bacillati</taxon>
        <taxon>Actinomycetota</taxon>
        <taxon>Actinomycetes</taxon>
        <taxon>Pseudonocardiales</taxon>
        <taxon>Pseudonocardiaceae</taxon>
        <taxon>Goodfellowiella</taxon>
    </lineage>
</organism>
<gene>
    <name evidence="1" type="ORF">LX83_004675</name>
</gene>
<accession>A0AAE3GI38</accession>
<proteinExistence type="predicted"/>
<sequence>MTELDAIDRADAVTGAQRARLWQQRLFEAEAGMTGYLVDRRATEALYDWIQVQAEIFADLPALDSTDHLAWQRAFFRGQALLERFLVTHFGHAEIVRWARSNAAVYAAVEPDRGGGAADVVDRLRRQLDNYGSAQQVTESTADRAGLRVTRCGIWSYRELARRRGVPLTLSSPCEYCTESTSANARAKGYEATYELVEDGQTHGCRWQVRRAAEWPARAGERA</sequence>
<protein>
    <submittedName>
        <fullName evidence="1">Uncharacterized protein</fullName>
    </submittedName>
</protein>
<dbReference type="EMBL" id="JAMTCK010000011">
    <property type="protein sequence ID" value="MCP2167802.1"/>
    <property type="molecule type" value="Genomic_DNA"/>
</dbReference>
<comment type="caution">
    <text evidence="1">The sequence shown here is derived from an EMBL/GenBank/DDBJ whole genome shotgun (WGS) entry which is preliminary data.</text>
</comment>
<evidence type="ECO:0000313" key="2">
    <source>
        <dbReference type="Proteomes" id="UP001206128"/>
    </source>
</evidence>
<keyword evidence="2" id="KW-1185">Reference proteome</keyword>
<name>A0AAE3GI38_9PSEU</name>
<dbReference type="Proteomes" id="UP001206128">
    <property type="component" value="Unassembled WGS sequence"/>
</dbReference>
<reference evidence="1" key="1">
    <citation type="submission" date="2022-06" db="EMBL/GenBank/DDBJ databases">
        <title>Genomic Encyclopedia of Archaeal and Bacterial Type Strains, Phase II (KMG-II): from individual species to whole genera.</title>
        <authorList>
            <person name="Goeker M."/>
        </authorList>
    </citation>
    <scope>NUCLEOTIDE SEQUENCE</scope>
    <source>
        <strain evidence="1">DSM 43935</strain>
    </source>
</reference>
<evidence type="ECO:0000313" key="1">
    <source>
        <dbReference type="EMBL" id="MCP2167802.1"/>
    </source>
</evidence>
<dbReference type="RefSeq" id="WP_253775024.1">
    <property type="nucleotide sequence ID" value="NZ_JAMTCK010000011.1"/>
</dbReference>